<dbReference type="AlphaFoldDB" id="A0A919XKE4"/>
<dbReference type="Gene3D" id="3.60.15.10">
    <property type="entry name" value="Ribonuclease Z/Hydroxyacylglutathione hydrolase-like"/>
    <property type="match status" value="1"/>
</dbReference>
<gene>
    <name evidence="9 11" type="primary">pqqB</name>
    <name evidence="11" type="ORF">J2TS6_57180</name>
</gene>
<dbReference type="CDD" id="cd16274">
    <property type="entry name" value="PQQB-like_MBL-fold"/>
    <property type="match status" value="1"/>
</dbReference>
<dbReference type="PANTHER" id="PTHR42663">
    <property type="entry name" value="HYDROLASE C777.06C-RELATED-RELATED"/>
    <property type="match status" value="1"/>
</dbReference>
<comment type="pathway">
    <text evidence="1 9">Cofactor biosynthesis; pyrroloquinoline quinone biosynthesis.</text>
</comment>
<name>A0A919XKE4_9BACL</name>
<comment type="catalytic activity">
    <reaction evidence="6">
        <text>3',5'-cyclic CMP + H2O = CMP + H(+)</text>
        <dbReference type="Rhea" id="RHEA:72675"/>
        <dbReference type="ChEBI" id="CHEBI:15377"/>
        <dbReference type="ChEBI" id="CHEBI:15378"/>
        <dbReference type="ChEBI" id="CHEBI:58003"/>
        <dbReference type="ChEBI" id="CHEBI:60377"/>
    </reaction>
    <physiologicalReaction direction="left-to-right" evidence="6">
        <dbReference type="Rhea" id="RHEA:72676"/>
    </physiologicalReaction>
</comment>
<comment type="similarity">
    <text evidence="2 9">Belongs to the PqqB family.</text>
</comment>
<evidence type="ECO:0000313" key="11">
    <source>
        <dbReference type="EMBL" id="GIO34577.1"/>
    </source>
</evidence>
<keyword evidence="5 9" id="KW-0884">PQQ biosynthesis</keyword>
<evidence type="ECO:0000256" key="6">
    <source>
        <dbReference type="ARBA" id="ARBA00034221"/>
    </source>
</evidence>
<dbReference type="Proteomes" id="UP000679779">
    <property type="component" value="Unassembled WGS sequence"/>
</dbReference>
<dbReference type="NCBIfam" id="TIGR02108">
    <property type="entry name" value="PQQ_syn_pqqB"/>
    <property type="match status" value="1"/>
</dbReference>
<comment type="function">
    <text evidence="7">Counteracts the endogenous Pycsar antiviral defense system. Phosphodiesterase that enables metal-dependent hydrolysis of host cyclic nucleotide Pycsar defense signals such as cCMP and cUMP.</text>
</comment>
<accession>A0A919XKE4</accession>
<dbReference type="PANTHER" id="PTHR42663:SF7">
    <property type="entry name" value="COENZYME PQQ SYNTHESIS PROTEIN B"/>
    <property type="match status" value="1"/>
</dbReference>
<evidence type="ECO:0000313" key="12">
    <source>
        <dbReference type="Proteomes" id="UP000679779"/>
    </source>
</evidence>
<dbReference type="GO" id="GO:0018189">
    <property type="term" value="P:pyrroloquinoline quinone biosynthetic process"/>
    <property type="evidence" value="ECO:0007669"/>
    <property type="project" value="UniProtKB-UniRule"/>
</dbReference>
<evidence type="ECO:0000256" key="7">
    <source>
        <dbReference type="ARBA" id="ARBA00034301"/>
    </source>
</evidence>
<evidence type="ECO:0000256" key="2">
    <source>
        <dbReference type="ARBA" id="ARBA00008481"/>
    </source>
</evidence>
<evidence type="ECO:0000256" key="5">
    <source>
        <dbReference type="ARBA" id="ARBA00022905"/>
    </source>
</evidence>
<evidence type="ECO:0000256" key="8">
    <source>
        <dbReference type="ARBA" id="ARBA00048505"/>
    </source>
</evidence>
<evidence type="ECO:0000256" key="3">
    <source>
        <dbReference type="ARBA" id="ARBA00015084"/>
    </source>
</evidence>
<dbReference type="InterPro" id="IPR036866">
    <property type="entry name" value="RibonucZ/Hydroxyglut_hydro"/>
</dbReference>
<evidence type="ECO:0000256" key="1">
    <source>
        <dbReference type="ARBA" id="ARBA00004886"/>
    </source>
</evidence>
<comment type="catalytic activity">
    <reaction evidence="8">
        <text>3',5'-cyclic UMP + H2O = UMP + H(+)</text>
        <dbReference type="Rhea" id="RHEA:70575"/>
        <dbReference type="ChEBI" id="CHEBI:15377"/>
        <dbReference type="ChEBI" id="CHEBI:15378"/>
        <dbReference type="ChEBI" id="CHEBI:57865"/>
        <dbReference type="ChEBI" id="CHEBI:184387"/>
    </reaction>
    <physiologicalReaction direction="left-to-right" evidence="8">
        <dbReference type="Rhea" id="RHEA:70576"/>
    </physiologicalReaction>
</comment>
<evidence type="ECO:0000259" key="10">
    <source>
        <dbReference type="Pfam" id="PF12706"/>
    </source>
</evidence>
<dbReference type="InterPro" id="IPR011842">
    <property type="entry name" value="PQQ_synth_PqqB"/>
</dbReference>
<sequence length="305" mass="33394">MFVKVLGSAAGGGFPQWNCNCPNCRGVRADRRIYRARTHNSLAVSDDGKAWVLLNATPDIHAQIVSHAELQPGGKVRGTPIFAVLLTDAELDHTIGLLHLRESAEIEVYAASPVLRALEGPFPIRQMLGPYAAFTWSEVKLDESFPLFGGRLIIHPFYLGGKPPRYAAVPDKKEPGPLSPWVIGYRIEDQRTGGSVVYAPGVESWTDELDRHSENADCILMDGTFWQSDELNTLGISELKASDMGHLPIAGPGGSLERLANLSAGRKIYVHINNTNPILHEDSSEYRCLRALGIEVGYDGLELEV</sequence>
<comment type="caution">
    <text evidence="11">The sequence shown here is derived from an EMBL/GenBank/DDBJ whole genome shotgun (WGS) entry which is preliminary data.</text>
</comment>
<dbReference type="SUPFAM" id="SSF56281">
    <property type="entry name" value="Metallo-hydrolase/oxidoreductase"/>
    <property type="match status" value="1"/>
</dbReference>
<dbReference type="EMBL" id="BORQ01000011">
    <property type="protein sequence ID" value="GIO34577.1"/>
    <property type="molecule type" value="Genomic_DNA"/>
</dbReference>
<evidence type="ECO:0000256" key="9">
    <source>
        <dbReference type="HAMAP-Rule" id="MF_00653"/>
    </source>
</evidence>
<reference evidence="11" key="1">
    <citation type="submission" date="2021-03" db="EMBL/GenBank/DDBJ databases">
        <title>Antimicrobial resistance genes in bacteria isolated from Japanese honey, and their potential for conferring macrolide and lincosamide resistance in the American foulbrood pathogen Paenibacillus larvae.</title>
        <authorList>
            <person name="Okamoto M."/>
            <person name="Kumagai M."/>
            <person name="Kanamori H."/>
            <person name="Takamatsu D."/>
        </authorList>
    </citation>
    <scope>NUCLEOTIDE SEQUENCE</scope>
    <source>
        <strain evidence="11">J2TS6</strain>
    </source>
</reference>
<dbReference type="Pfam" id="PF12706">
    <property type="entry name" value="Lactamase_B_2"/>
    <property type="match status" value="1"/>
</dbReference>
<feature type="domain" description="Metallo-beta-lactamase" evidence="10">
    <location>
        <begin position="51"/>
        <end position="272"/>
    </location>
</feature>
<proteinExistence type="inferred from homology"/>
<evidence type="ECO:0000256" key="4">
    <source>
        <dbReference type="ARBA" id="ARBA00022448"/>
    </source>
</evidence>
<protein>
    <recommendedName>
        <fullName evidence="3 9">Coenzyme PQQ synthesis protein B</fullName>
    </recommendedName>
    <alternativeName>
        <fullName evidence="9">Pyrroloquinoline quinone biosynthesis protein B</fullName>
    </alternativeName>
</protein>
<comment type="function">
    <text evidence="9">May be involved in the transport of PQQ or its precursor to the periplasm.</text>
</comment>
<organism evidence="11 12">
    <name type="scientific">Paenibacillus albilobatus</name>
    <dbReference type="NCBI Taxonomy" id="2716884"/>
    <lineage>
        <taxon>Bacteria</taxon>
        <taxon>Bacillati</taxon>
        <taxon>Bacillota</taxon>
        <taxon>Bacilli</taxon>
        <taxon>Bacillales</taxon>
        <taxon>Paenibacillaceae</taxon>
        <taxon>Paenibacillus</taxon>
    </lineage>
</organism>
<keyword evidence="4 9" id="KW-0813">Transport</keyword>
<dbReference type="InterPro" id="IPR001279">
    <property type="entry name" value="Metallo-B-lactamas"/>
</dbReference>
<dbReference type="HAMAP" id="MF_00653">
    <property type="entry name" value="PQQ_syn_PqqB"/>
    <property type="match status" value="1"/>
</dbReference>
<dbReference type="RefSeq" id="WP_160044934.1">
    <property type="nucleotide sequence ID" value="NZ_BORQ01000011.1"/>
</dbReference>
<keyword evidence="12" id="KW-1185">Reference proteome</keyword>